<reference evidence="5" key="3">
    <citation type="journal article" date="2022" name="Microbiol. Resour. Announc.">
        <title>Draft Genome Sequences of Eight Mycobacterium montefiorense Strains Isolated from Salamanders in Captivity.</title>
        <authorList>
            <person name="Komine T."/>
            <person name="Ihara H."/>
            <person name="Fukano H."/>
            <person name="Hoshino Y."/>
            <person name="Kurata O."/>
            <person name="Wada S."/>
        </authorList>
    </citation>
    <scope>NUCLEOTIDE SEQUENCE</scope>
    <source>
        <strain evidence="5">NJB18185</strain>
    </source>
</reference>
<reference evidence="5" key="4">
    <citation type="submission" date="2022-04" db="EMBL/GenBank/DDBJ databases">
        <authorList>
            <person name="Komine T."/>
            <person name="Fukano H."/>
            <person name="Wada S."/>
        </authorList>
    </citation>
    <scope>NUCLEOTIDE SEQUENCE</scope>
    <source>
        <strain evidence="5">NJB18185</strain>
    </source>
</reference>
<feature type="domain" description="Phage capsid-like C-terminal" evidence="3">
    <location>
        <begin position="140"/>
        <end position="399"/>
    </location>
</feature>
<evidence type="ECO:0000313" key="5">
    <source>
        <dbReference type="EMBL" id="GKU75381.1"/>
    </source>
</evidence>
<feature type="coiled-coil region" evidence="2">
    <location>
        <begin position="9"/>
        <end position="66"/>
    </location>
</feature>
<dbReference type="Proteomes" id="UP000245060">
    <property type="component" value="Unassembled WGS sequence"/>
</dbReference>
<dbReference type="AlphaFoldDB" id="A0AA37V043"/>
<comment type="caution">
    <text evidence="5">The sequence shown here is derived from an EMBL/GenBank/DDBJ whole genome shotgun (WGS) entry which is preliminary data.</text>
</comment>
<dbReference type="Pfam" id="PF05065">
    <property type="entry name" value="Phage_capsid"/>
    <property type="match status" value="1"/>
</dbReference>
<dbReference type="Gene3D" id="3.30.2400.10">
    <property type="entry name" value="Major capsid protein gp5"/>
    <property type="match status" value="1"/>
</dbReference>
<evidence type="ECO:0000313" key="7">
    <source>
        <dbReference type="Proteomes" id="UP001139505"/>
    </source>
</evidence>
<accession>A0AA37V043</accession>
<evidence type="ECO:0000259" key="3">
    <source>
        <dbReference type="Pfam" id="PF05065"/>
    </source>
</evidence>
<evidence type="ECO:0000256" key="2">
    <source>
        <dbReference type="SAM" id="Coils"/>
    </source>
</evidence>
<name>A0AA37V043_9MYCO</name>
<proteinExistence type="predicted"/>
<sequence length="403" mass="43192">MPSANREMLDRLHATVRDVEQQRKNIIDRAQAEGRTELTVEETAEFRGLTELIDGLVERAKDLREEVQREGSLSDPRFIAALGGTGADARAASQAWGRTAAQALRQNLGGKESRAVISGSVDIPNLVLPQVVAIPRPVRLIDLFSNRQPTDSMAFEYFRATVRTNNAAPVPDLAQKPTSVNTVVPVVDRCRVIAHLSEPVPYRIWLDENEISNWLSNEMANGVLDALEAEAVGSPTGTGPGTGAGEHMTGILKVAGTTAVSYNTDVPTTLRSAVTALQKIGVTPNGWALNPDDAASIDLLRWGPDGGFLTAGYPTGLAAQASLADNIFGDTRPRVVSPSVPQGTAILADWTQLKLFVHWGMTLMANAFGDTLFQTNAVQVRAESLVGIGILQPRSFAIVDLTA</sequence>
<protein>
    <recommendedName>
        <fullName evidence="3">Phage capsid-like C-terminal domain-containing protein</fullName>
    </recommendedName>
</protein>
<dbReference type="NCBIfam" id="TIGR01554">
    <property type="entry name" value="major_cap_HK97"/>
    <property type="match status" value="1"/>
</dbReference>
<reference evidence="4" key="1">
    <citation type="journal article" date="2018" name="Genome Announc.">
        <title>Draft Genome Sequence of Mycobacterium montefiorense Isolated from Japanese Black Salamander (Hynobius nigrescens).</title>
        <authorList>
            <person name="Fukano H."/>
            <person name="Yoshida M."/>
            <person name="Shimizu A."/>
            <person name="Iwao H."/>
            <person name="Katayama Y."/>
            <person name="Omatsu T."/>
            <person name="Mizutani T."/>
            <person name="Kurata O."/>
            <person name="Wada S."/>
            <person name="Hoshino Y."/>
        </authorList>
    </citation>
    <scope>NUCLEOTIDE SEQUENCE</scope>
    <source>
        <strain evidence="4">BS</strain>
    </source>
</reference>
<evidence type="ECO:0000256" key="1">
    <source>
        <dbReference type="ARBA" id="ARBA00004328"/>
    </source>
</evidence>
<dbReference type="Gene3D" id="3.30.2320.10">
    <property type="entry name" value="hypothetical protein PF0899 domain"/>
    <property type="match status" value="1"/>
</dbReference>
<dbReference type="InterPro" id="IPR024455">
    <property type="entry name" value="Phage_capsid"/>
</dbReference>
<dbReference type="Proteomes" id="UP001139505">
    <property type="component" value="Unassembled WGS sequence"/>
</dbReference>
<keyword evidence="6" id="KW-1185">Reference proteome</keyword>
<dbReference type="RefSeq" id="WP_165839691.1">
    <property type="nucleotide sequence ID" value="NZ_BFCH01000001.1"/>
</dbReference>
<organism evidence="5 7">
    <name type="scientific">Mycobacterium montefiorense</name>
    <dbReference type="NCBI Taxonomy" id="154654"/>
    <lineage>
        <taxon>Bacteria</taxon>
        <taxon>Bacillati</taxon>
        <taxon>Actinomycetota</taxon>
        <taxon>Actinomycetes</taxon>
        <taxon>Mycobacteriales</taxon>
        <taxon>Mycobacteriaceae</taxon>
        <taxon>Mycobacterium</taxon>
        <taxon>Mycobacterium simiae complex</taxon>
    </lineage>
</organism>
<reference evidence="6" key="2">
    <citation type="submission" date="2018-04" db="EMBL/GenBank/DDBJ databases">
        <title>Draft genome sequence of Mycobacterium montefiorense isolated from Japanese black salamander.</title>
        <authorList>
            <person name="Fukano H."/>
            <person name="Yoshida M."/>
            <person name="Shimizu A."/>
            <person name="Iwao H."/>
            <person name="Kurata O."/>
            <person name="Katayama Y."/>
            <person name="Omatsu T."/>
            <person name="Mizutani T."/>
            <person name="Wada S."/>
            <person name="Hoshino Y."/>
        </authorList>
    </citation>
    <scope>NUCLEOTIDE SEQUENCE [LARGE SCALE GENOMIC DNA]</scope>
    <source>
        <strain evidence="6">BS</strain>
    </source>
</reference>
<gene>
    <name evidence="4" type="ORF">MmonteBS_01930</name>
    <name evidence="5" type="ORF">NJB18185_51520</name>
</gene>
<evidence type="ECO:0000313" key="6">
    <source>
        <dbReference type="Proteomes" id="UP000245060"/>
    </source>
</evidence>
<keyword evidence="2" id="KW-0175">Coiled coil</keyword>
<evidence type="ECO:0000313" key="4">
    <source>
        <dbReference type="EMBL" id="GBG35821.1"/>
    </source>
</evidence>
<comment type="subcellular location">
    <subcellularLocation>
        <location evidence="1">Virion</location>
    </subcellularLocation>
</comment>
<dbReference type="EMBL" id="BFCH01000001">
    <property type="protein sequence ID" value="GBG35821.1"/>
    <property type="molecule type" value="Genomic_DNA"/>
</dbReference>
<dbReference type="EMBL" id="BQYH01000074">
    <property type="protein sequence ID" value="GKU75381.1"/>
    <property type="molecule type" value="Genomic_DNA"/>
</dbReference>
<dbReference type="InterPro" id="IPR054612">
    <property type="entry name" value="Phage_capsid-like_C"/>
</dbReference>
<dbReference type="SUPFAM" id="SSF56563">
    <property type="entry name" value="Major capsid protein gp5"/>
    <property type="match status" value="1"/>
</dbReference>